<keyword evidence="10 18" id="KW-0808">Transferase</keyword>
<comment type="pathway">
    <text evidence="3 18">Phospholipid metabolism; CDP-diacylglycerol biosynthesis; CDP-diacylglycerol from sn-glycerol 3-phosphate: step 3/3.</text>
</comment>
<evidence type="ECO:0000256" key="2">
    <source>
        <dbReference type="ARBA" id="ARBA00004651"/>
    </source>
</evidence>
<keyword evidence="9" id="KW-0444">Lipid biosynthesis</keyword>
<evidence type="ECO:0000256" key="1">
    <source>
        <dbReference type="ARBA" id="ARBA00001698"/>
    </source>
</evidence>
<keyword evidence="22" id="KW-1185">Reference proteome</keyword>
<keyword evidence="14" id="KW-0443">Lipid metabolism</keyword>
<reference evidence="21 22" key="1">
    <citation type="submission" date="2022-06" db="EMBL/GenBank/DDBJ databases">
        <title>Genomic Encyclopedia of Archaeal and Bacterial Type Strains, Phase II (KMG-II): from individual species to whole genera.</title>
        <authorList>
            <person name="Goeker M."/>
        </authorList>
    </citation>
    <scope>NUCLEOTIDE SEQUENCE [LARGE SCALE GENOMIC DNA]</scope>
    <source>
        <strain evidence="21 22">DSM 45037</strain>
    </source>
</reference>
<feature type="transmembrane region" description="Helical" evidence="20">
    <location>
        <begin position="216"/>
        <end position="233"/>
    </location>
</feature>
<evidence type="ECO:0000256" key="5">
    <source>
        <dbReference type="ARBA" id="ARBA00010185"/>
    </source>
</evidence>
<comment type="catalytic activity">
    <reaction evidence="1 18">
        <text>a 1,2-diacyl-sn-glycero-3-phosphate + CTP + H(+) = a CDP-1,2-diacyl-sn-glycerol + diphosphate</text>
        <dbReference type="Rhea" id="RHEA:16229"/>
        <dbReference type="ChEBI" id="CHEBI:15378"/>
        <dbReference type="ChEBI" id="CHEBI:33019"/>
        <dbReference type="ChEBI" id="CHEBI:37563"/>
        <dbReference type="ChEBI" id="CHEBI:58332"/>
        <dbReference type="ChEBI" id="CHEBI:58608"/>
        <dbReference type="EC" id="2.7.7.41"/>
    </reaction>
</comment>
<evidence type="ECO:0000256" key="4">
    <source>
        <dbReference type="ARBA" id="ARBA00005189"/>
    </source>
</evidence>
<dbReference type="PROSITE" id="PS01315">
    <property type="entry name" value="CDS"/>
    <property type="match status" value="1"/>
</dbReference>
<feature type="region of interest" description="Disordered" evidence="19">
    <location>
        <begin position="1"/>
        <end position="33"/>
    </location>
</feature>
<evidence type="ECO:0000256" key="15">
    <source>
        <dbReference type="ARBA" id="ARBA00023136"/>
    </source>
</evidence>
<name>A0ABT1GXH7_9NOCA</name>
<comment type="similarity">
    <text evidence="5 18">Belongs to the CDS family.</text>
</comment>
<evidence type="ECO:0000256" key="16">
    <source>
        <dbReference type="ARBA" id="ARBA00023209"/>
    </source>
</evidence>
<keyword evidence="12 18" id="KW-0548">Nucleotidyltransferase</keyword>
<dbReference type="PANTHER" id="PTHR46382:SF1">
    <property type="entry name" value="PHOSPHATIDATE CYTIDYLYLTRANSFERASE"/>
    <property type="match status" value="1"/>
</dbReference>
<evidence type="ECO:0000256" key="3">
    <source>
        <dbReference type="ARBA" id="ARBA00005119"/>
    </source>
</evidence>
<proteinExistence type="inferred from homology"/>
<dbReference type="EC" id="2.7.7.41" evidence="6 18"/>
<feature type="transmembrane region" description="Helical" evidence="20">
    <location>
        <begin position="142"/>
        <end position="166"/>
    </location>
</feature>
<feature type="transmembrane region" description="Helical" evidence="20">
    <location>
        <begin position="239"/>
        <end position="257"/>
    </location>
</feature>
<feature type="transmembrane region" description="Helical" evidence="20">
    <location>
        <begin position="86"/>
        <end position="106"/>
    </location>
</feature>
<evidence type="ECO:0000256" key="6">
    <source>
        <dbReference type="ARBA" id="ARBA00012487"/>
    </source>
</evidence>
<sequence>MSTGGEGVEMTDEAAGPQATSTTGDEPAPKKSRAGRNLPAAFAVGGSLGVGVILVLVFAPLVWIPVVAVSLAVATWEVVKRVRDGGYDVGVVPLLVGGQAIMWFAWPYGPTGALVAFVATVLVAMVWKLLSNGRTTAPENYLRDLAVTVLVLAWLPLFASFAIVMVTQDHGWARVLTLMIVVVCSDVGGYTAGVLFGRHPMVPAISPKKSWEGMGGSLVFGTVGSVLLVAFLLDAQWWIGLALGPVLVICATLGDLVESQVKRDLGIKDMGTLLPGHGGIMDRLDSILPCAFVVWAVLAALL</sequence>
<evidence type="ECO:0000256" key="17">
    <source>
        <dbReference type="ARBA" id="ARBA00023264"/>
    </source>
</evidence>
<evidence type="ECO:0000256" key="12">
    <source>
        <dbReference type="ARBA" id="ARBA00022695"/>
    </source>
</evidence>
<comment type="pathway">
    <text evidence="4">Lipid metabolism.</text>
</comment>
<dbReference type="PANTHER" id="PTHR46382">
    <property type="entry name" value="PHOSPHATIDATE CYTIDYLYLTRANSFERASE"/>
    <property type="match status" value="1"/>
</dbReference>
<keyword evidence="8" id="KW-1003">Cell membrane</keyword>
<dbReference type="EMBL" id="JAMTCG010000001">
    <property type="protein sequence ID" value="MCP2158973.1"/>
    <property type="molecule type" value="Genomic_DNA"/>
</dbReference>
<evidence type="ECO:0000256" key="11">
    <source>
        <dbReference type="ARBA" id="ARBA00022692"/>
    </source>
</evidence>
<evidence type="ECO:0000256" key="13">
    <source>
        <dbReference type="ARBA" id="ARBA00022989"/>
    </source>
</evidence>
<organism evidence="21 22">
    <name type="scientific">Williamsia serinedens</name>
    <dbReference type="NCBI Taxonomy" id="391736"/>
    <lineage>
        <taxon>Bacteria</taxon>
        <taxon>Bacillati</taxon>
        <taxon>Actinomycetota</taxon>
        <taxon>Actinomycetes</taxon>
        <taxon>Mycobacteriales</taxon>
        <taxon>Nocardiaceae</taxon>
        <taxon>Williamsia</taxon>
    </lineage>
</organism>
<comment type="subcellular location">
    <subcellularLocation>
        <location evidence="2">Cell membrane</location>
        <topology evidence="2">Multi-pass membrane protein</topology>
    </subcellularLocation>
</comment>
<keyword evidence="16" id="KW-0594">Phospholipid biosynthesis</keyword>
<evidence type="ECO:0000256" key="8">
    <source>
        <dbReference type="ARBA" id="ARBA00022475"/>
    </source>
</evidence>
<keyword evidence="13 20" id="KW-1133">Transmembrane helix</keyword>
<evidence type="ECO:0000256" key="20">
    <source>
        <dbReference type="SAM" id="Phobius"/>
    </source>
</evidence>
<comment type="caution">
    <text evidence="21">The sequence shown here is derived from an EMBL/GenBank/DDBJ whole genome shotgun (WGS) entry which is preliminary data.</text>
</comment>
<evidence type="ECO:0000256" key="7">
    <source>
        <dbReference type="ARBA" id="ARBA00019373"/>
    </source>
</evidence>
<keyword evidence="17" id="KW-1208">Phospholipid metabolism</keyword>
<accession>A0ABT1GXH7</accession>
<protein>
    <recommendedName>
        <fullName evidence="7 18">Phosphatidate cytidylyltransferase</fullName>
        <ecNumber evidence="6 18">2.7.7.41</ecNumber>
    </recommendedName>
</protein>
<gene>
    <name evidence="21" type="ORF">LX12_000137</name>
</gene>
<dbReference type="Pfam" id="PF01148">
    <property type="entry name" value="CTP_transf_1"/>
    <property type="match status" value="1"/>
</dbReference>
<keyword evidence="11 18" id="KW-0812">Transmembrane</keyword>
<dbReference type="InterPro" id="IPR000374">
    <property type="entry name" value="PC_trans"/>
</dbReference>
<evidence type="ECO:0000256" key="18">
    <source>
        <dbReference type="RuleBase" id="RU003938"/>
    </source>
</evidence>
<evidence type="ECO:0000256" key="10">
    <source>
        <dbReference type="ARBA" id="ARBA00022679"/>
    </source>
</evidence>
<evidence type="ECO:0000313" key="22">
    <source>
        <dbReference type="Proteomes" id="UP001205740"/>
    </source>
</evidence>
<keyword evidence="15 20" id="KW-0472">Membrane</keyword>
<dbReference type="Proteomes" id="UP001205740">
    <property type="component" value="Unassembled WGS sequence"/>
</dbReference>
<evidence type="ECO:0000256" key="19">
    <source>
        <dbReference type="SAM" id="MobiDB-lite"/>
    </source>
</evidence>
<feature type="transmembrane region" description="Helical" evidence="20">
    <location>
        <begin position="112"/>
        <end position="130"/>
    </location>
</feature>
<feature type="transmembrane region" description="Helical" evidence="20">
    <location>
        <begin position="172"/>
        <end position="196"/>
    </location>
</feature>
<evidence type="ECO:0000256" key="9">
    <source>
        <dbReference type="ARBA" id="ARBA00022516"/>
    </source>
</evidence>
<evidence type="ECO:0000256" key="14">
    <source>
        <dbReference type="ARBA" id="ARBA00023098"/>
    </source>
</evidence>
<evidence type="ECO:0000313" key="21">
    <source>
        <dbReference type="EMBL" id="MCP2158973.1"/>
    </source>
</evidence>
<dbReference type="GO" id="GO:0016779">
    <property type="term" value="F:nucleotidyltransferase activity"/>
    <property type="evidence" value="ECO:0007669"/>
    <property type="project" value="UniProtKB-KW"/>
</dbReference>